<dbReference type="PANTHER" id="PTHR43580:SF8">
    <property type="entry name" value="6-PHOSPHOGLUCONATE DEHYDROGENASE NADP-BINDING DOMAIN-CONTAINING PROTEIN-RELATED"/>
    <property type="match status" value="1"/>
</dbReference>
<keyword evidence="3" id="KW-0520">NAD</keyword>
<dbReference type="GO" id="GO:0050661">
    <property type="term" value="F:NADP binding"/>
    <property type="evidence" value="ECO:0007669"/>
    <property type="project" value="InterPro"/>
</dbReference>
<dbReference type="InterPro" id="IPR013328">
    <property type="entry name" value="6PGD_dom2"/>
</dbReference>
<evidence type="ECO:0000256" key="2">
    <source>
        <dbReference type="ARBA" id="ARBA00023002"/>
    </source>
</evidence>
<evidence type="ECO:0000256" key="1">
    <source>
        <dbReference type="ARBA" id="ARBA00007598"/>
    </source>
</evidence>
<evidence type="ECO:0000256" key="4">
    <source>
        <dbReference type="PIRSR" id="PIRSR000103-1"/>
    </source>
</evidence>
<keyword evidence="2" id="KW-0560">Oxidoreductase</keyword>
<gene>
    <name evidence="7" type="ORF">GCG54_00012752</name>
</gene>
<evidence type="ECO:0000313" key="8">
    <source>
        <dbReference type="Proteomes" id="UP000613401"/>
    </source>
</evidence>
<dbReference type="Gene3D" id="3.40.50.720">
    <property type="entry name" value="NAD(P)-binding Rossmann-like Domain"/>
    <property type="match status" value="1"/>
</dbReference>
<dbReference type="AlphaFoldDB" id="A0A8H4CST3"/>
<dbReference type="InterPro" id="IPR036291">
    <property type="entry name" value="NAD(P)-bd_dom_sf"/>
</dbReference>
<sequence length="333" mass="35620">MATTSVPSTPHPRLGWIGLGSMGIGMAVNLQKHLAQNGAPNLQYHNRTMSRGETLETIGGIPRPEIKHLLANSDIIFMSLSDDAALESMLDAILGNVAPEDLAEKIIVDTSTVHPLSSAKARDRLLEKKAKFIAAPVFGASPVAAEGKLLWIVAGPNEAVDAINPFIVGVMGRGVIRLGEDVQKSSMMKTAGNFVTAGMMELVAEAHVFAEKTGLGSEAMEALIEQQYGPLALSMSKRLTTGAYLPGKGQRPWSDLGLALKDVGHGIDCAEKSGARLEVAEVALKHLKEAKEFSDAQGRPLDSSSMYGVLRKEAGLSFETDFVKKRDEYRSEA</sequence>
<reference evidence="7" key="2">
    <citation type="submission" date="2020-03" db="EMBL/GenBank/DDBJ databases">
        <authorList>
            <person name="Fu F.-F."/>
            <person name="Chen J."/>
        </authorList>
    </citation>
    <scope>NUCLEOTIDE SEQUENCE</scope>
    <source>
        <strain evidence="7">Lc1</strain>
    </source>
</reference>
<accession>A0A8H4CST3</accession>
<dbReference type="Pfam" id="PF14833">
    <property type="entry name" value="NAD_binding_11"/>
    <property type="match status" value="1"/>
</dbReference>
<comment type="similarity">
    <text evidence="1">Belongs to the HIBADH-related family. NP60 subfamily.</text>
</comment>
<evidence type="ECO:0000259" key="6">
    <source>
        <dbReference type="Pfam" id="PF14833"/>
    </source>
</evidence>
<keyword evidence="8" id="KW-1185">Reference proteome</keyword>
<dbReference type="GO" id="GO:0051287">
    <property type="term" value="F:NAD binding"/>
    <property type="evidence" value="ECO:0007669"/>
    <property type="project" value="InterPro"/>
</dbReference>
<comment type="caution">
    <text evidence="7">The sequence shown here is derived from an EMBL/GenBank/DDBJ whole genome shotgun (WGS) entry which is preliminary data.</text>
</comment>
<dbReference type="GO" id="GO:0016491">
    <property type="term" value="F:oxidoreductase activity"/>
    <property type="evidence" value="ECO:0007669"/>
    <property type="project" value="UniProtKB-KW"/>
</dbReference>
<proteinExistence type="inferred from homology"/>
<dbReference type="Gene3D" id="1.10.1040.10">
    <property type="entry name" value="N-(1-d-carboxylethyl)-l-norvaline Dehydrogenase, domain 2"/>
    <property type="match status" value="1"/>
</dbReference>
<dbReference type="InterPro" id="IPR008927">
    <property type="entry name" value="6-PGluconate_DH-like_C_sf"/>
</dbReference>
<feature type="domain" description="6-phosphogluconate dehydrogenase NADP-binding" evidence="5">
    <location>
        <begin position="14"/>
        <end position="174"/>
    </location>
</feature>
<dbReference type="InterPro" id="IPR029154">
    <property type="entry name" value="HIBADH-like_NADP-bd"/>
</dbReference>
<feature type="domain" description="3-hydroxyisobutyrate dehydrogenase-like NAD-binding" evidence="6">
    <location>
        <begin position="186"/>
        <end position="309"/>
    </location>
</feature>
<evidence type="ECO:0000313" key="7">
    <source>
        <dbReference type="EMBL" id="KAF3809471.1"/>
    </source>
</evidence>
<dbReference type="Proteomes" id="UP000613401">
    <property type="component" value="Unassembled WGS sequence"/>
</dbReference>
<organism evidence="7 8">
    <name type="scientific">Colletotrichum gloeosporioides</name>
    <name type="common">Anthracnose fungus</name>
    <name type="synonym">Glomerella cingulata</name>
    <dbReference type="NCBI Taxonomy" id="474922"/>
    <lineage>
        <taxon>Eukaryota</taxon>
        <taxon>Fungi</taxon>
        <taxon>Dikarya</taxon>
        <taxon>Ascomycota</taxon>
        <taxon>Pezizomycotina</taxon>
        <taxon>Sordariomycetes</taxon>
        <taxon>Hypocreomycetidae</taxon>
        <taxon>Glomerellales</taxon>
        <taxon>Glomerellaceae</taxon>
        <taxon>Colletotrichum</taxon>
        <taxon>Colletotrichum gloeosporioides species complex</taxon>
    </lineage>
</organism>
<feature type="active site" evidence="4">
    <location>
        <position position="189"/>
    </location>
</feature>
<dbReference type="EMBL" id="WVTB01000016">
    <property type="protein sequence ID" value="KAF3809471.1"/>
    <property type="molecule type" value="Genomic_DNA"/>
</dbReference>
<dbReference type="GeneID" id="69019870"/>
<dbReference type="RefSeq" id="XP_045268630.1">
    <property type="nucleotide sequence ID" value="XM_045412624.1"/>
</dbReference>
<dbReference type="SUPFAM" id="SSF51735">
    <property type="entry name" value="NAD(P)-binding Rossmann-fold domains"/>
    <property type="match status" value="1"/>
</dbReference>
<dbReference type="PANTHER" id="PTHR43580">
    <property type="entry name" value="OXIDOREDUCTASE GLYR1-RELATED"/>
    <property type="match status" value="1"/>
</dbReference>
<evidence type="ECO:0008006" key="9">
    <source>
        <dbReference type="Google" id="ProtNLM"/>
    </source>
</evidence>
<name>A0A8H4CST3_COLGL</name>
<dbReference type="InterPro" id="IPR051265">
    <property type="entry name" value="HIBADH-related_NP60_sf"/>
</dbReference>
<dbReference type="InterPro" id="IPR015815">
    <property type="entry name" value="HIBADH-related"/>
</dbReference>
<reference evidence="7" key="1">
    <citation type="journal article" date="2020" name="Phytopathology">
        <title>Genome sequence and comparative analysis of Colletotrichum gloeosporioides isolated from Liriodendron leaves.</title>
        <authorList>
            <person name="Fu F.F."/>
            <person name="Hao Z."/>
            <person name="Wang P."/>
            <person name="Lu Y."/>
            <person name="Xue L.J."/>
            <person name="Wei G."/>
            <person name="Tian Y."/>
            <person name="Baishi H."/>
            <person name="Xu H."/>
            <person name="Shi J."/>
            <person name="Cheng T."/>
            <person name="Wang G."/>
            <person name="Yi Y."/>
            <person name="Chen J."/>
        </authorList>
    </citation>
    <scope>NUCLEOTIDE SEQUENCE</scope>
    <source>
        <strain evidence="7">Lc1</strain>
    </source>
</reference>
<evidence type="ECO:0000259" key="5">
    <source>
        <dbReference type="Pfam" id="PF03446"/>
    </source>
</evidence>
<dbReference type="PIRSF" id="PIRSF000103">
    <property type="entry name" value="HIBADH"/>
    <property type="match status" value="1"/>
</dbReference>
<evidence type="ECO:0000256" key="3">
    <source>
        <dbReference type="ARBA" id="ARBA00023027"/>
    </source>
</evidence>
<dbReference type="SUPFAM" id="SSF48179">
    <property type="entry name" value="6-phosphogluconate dehydrogenase C-terminal domain-like"/>
    <property type="match status" value="1"/>
</dbReference>
<dbReference type="Pfam" id="PF03446">
    <property type="entry name" value="NAD_binding_2"/>
    <property type="match status" value="1"/>
</dbReference>
<dbReference type="InterPro" id="IPR006115">
    <property type="entry name" value="6PGDH_NADP-bd"/>
</dbReference>
<protein>
    <recommendedName>
        <fullName evidence="9">6-phosphogluconate dehydrogenase NADP-binding domain-containing protein</fullName>
    </recommendedName>
</protein>